<evidence type="ECO:0008006" key="4">
    <source>
        <dbReference type="Google" id="ProtNLM"/>
    </source>
</evidence>
<evidence type="ECO:0000313" key="3">
    <source>
        <dbReference type="Proteomes" id="UP001549921"/>
    </source>
</evidence>
<feature type="compositionally biased region" description="Basic and acidic residues" evidence="1">
    <location>
        <begin position="272"/>
        <end position="306"/>
    </location>
</feature>
<comment type="caution">
    <text evidence="2">The sequence shown here is derived from an EMBL/GenBank/DDBJ whole genome shotgun (WGS) entry which is preliminary data.</text>
</comment>
<feature type="region of interest" description="Disordered" evidence="1">
    <location>
        <begin position="246"/>
        <end position="312"/>
    </location>
</feature>
<accession>A0ABD0S6S5</accession>
<dbReference type="EMBL" id="JBEDNZ010000028">
    <property type="protein sequence ID" value="KAL0809722.1"/>
    <property type="molecule type" value="Genomic_DNA"/>
</dbReference>
<evidence type="ECO:0000313" key="2">
    <source>
        <dbReference type="EMBL" id="KAL0809722.1"/>
    </source>
</evidence>
<dbReference type="Proteomes" id="UP001549921">
    <property type="component" value="Unassembled WGS sequence"/>
</dbReference>
<evidence type="ECO:0000256" key="1">
    <source>
        <dbReference type="SAM" id="MobiDB-lite"/>
    </source>
</evidence>
<gene>
    <name evidence="2" type="ORF">ABMA28_011229</name>
</gene>
<feature type="compositionally biased region" description="Basic and acidic residues" evidence="1">
    <location>
        <begin position="246"/>
        <end position="257"/>
    </location>
</feature>
<dbReference type="InterPro" id="IPR033182">
    <property type="entry name" value="MIC26/MIC27_animal"/>
</dbReference>
<dbReference type="PANTHER" id="PTHR14564">
    <property type="entry name" value="MICOS COMPLEX SUBUNIT MIC26 / MIC27 FAMILY MEMBER"/>
    <property type="match status" value="1"/>
</dbReference>
<organism evidence="2 3">
    <name type="scientific">Loxostege sticticalis</name>
    <name type="common">Beet webworm moth</name>
    <dbReference type="NCBI Taxonomy" id="481309"/>
    <lineage>
        <taxon>Eukaryota</taxon>
        <taxon>Metazoa</taxon>
        <taxon>Ecdysozoa</taxon>
        <taxon>Arthropoda</taxon>
        <taxon>Hexapoda</taxon>
        <taxon>Insecta</taxon>
        <taxon>Pterygota</taxon>
        <taxon>Neoptera</taxon>
        <taxon>Endopterygota</taxon>
        <taxon>Lepidoptera</taxon>
        <taxon>Glossata</taxon>
        <taxon>Ditrysia</taxon>
        <taxon>Pyraloidea</taxon>
        <taxon>Crambidae</taxon>
        <taxon>Pyraustinae</taxon>
        <taxon>Loxostege</taxon>
    </lineage>
</organism>
<proteinExistence type="predicted"/>
<reference evidence="2 3" key="1">
    <citation type="submission" date="2024-06" db="EMBL/GenBank/DDBJ databases">
        <title>A chromosome-level genome assembly of beet webworm, Loxostege sticticalis.</title>
        <authorList>
            <person name="Zhang Y."/>
        </authorList>
    </citation>
    <scope>NUCLEOTIDE SEQUENCE [LARGE SCALE GENOMIC DNA]</scope>
    <source>
        <strain evidence="2">AQ028</strain>
        <tissue evidence="2">Male pupae</tissue>
    </source>
</reference>
<name>A0ABD0S6S5_LOXSC</name>
<dbReference type="AlphaFoldDB" id="A0ABD0S6S5"/>
<protein>
    <recommendedName>
        <fullName evidence="4">MICOS complex subunit</fullName>
    </recommendedName>
</protein>
<sequence length="312" mass="35689">MEPIEDANNYEDEVVKYNDKELQSEEKTETPLKNFCDLSIIGKIWIQALKAILVGAQFSSIPVVHAEDVEETPKKPPKMKYKELPIYTSPHRDYKDYMECKDKCPDRDVKLLQRALLPYVTKARQKCKCAYCSVFCTIKCKHKDFCKSLCHSKEDFKKTMRDPNNLQMRQGVVAGGTLAGFLLGGGGGIPRRVFFTSLGALATGSLCFPKETDETFRNVAYHVGTFVVAVYNMACKKDFALRERLPCKDDLPPEPKPRKPVCRSKRPTVVVKDVDEKHEDENHADENHADEDHNDENQKDENHNDIKEEEEK</sequence>